<dbReference type="EMBL" id="BARU01017522">
    <property type="protein sequence ID" value="GAH60732.1"/>
    <property type="molecule type" value="Genomic_DNA"/>
</dbReference>
<dbReference type="InterPro" id="IPR027417">
    <property type="entry name" value="P-loop_NTPase"/>
</dbReference>
<dbReference type="PANTHER" id="PTHR43146:SF1">
    <property type="entry name" value="CANCER-RELATED NUCLEOSIDE-TRIPHOSPHATASE"/>
    <property type="match status" value="1"/>
</dbReference>
<protein>
    <recommendedName>
        <fullName evidence="5">AAA+ ATPase domain-containing protein</fullName>
    </recommendedName>
</protein>
<dbReference type="PANTHER" id="PTHR43146">
    <property type="entry name" value="CANCER-RELATED NUCLEOSIDE-TRIPHOSPHATASE"/>
    <property type="match status" value="1"/>
</dbReference>
<gene>
    <name evidence="4" type="ORF">S03H2_29052</name>
</gene>
<keyword evidence="1" id="KW-0547">Nucleotide-binding</keyword>
<dbReference type="Gene3D" id="3.40.50.300">
    <property type="entry name" value="P-loop containing nucleotide triphosphate hydrolases"/>
    <property type="match status" value="1"/>
</dbReference>
<keyword evidence="2" id="KW-0378">Hydrolase</keyword>
<comment type="caution">
    <text evidence="4">The sequence shown here is derived from an EMBL/GenBank/DDBJ whole genome shotgun (WGS) entry which is preliminary data.</text>
</comment>
<name>X1GU80_9ZZZZ</name>
<organism evidence="4">
    <name type="scientific">marine sediment metagenome</name>
    <dbReference type="NCBI Taxonomy" id="412755"/>
    <lineage>
        <taxon>unclassified sequences</taxon>
        <taxon>metagenomes</taxon>
        <taxon>ecological metagenomes</taxon>
    </lineage>
</organism>
<evidence type="ECO:0000256" key="1">
    <source>
        <dbReference type="ARBA" id="ARBA00022741"/>
    </source>
</evidence>
<sequence length="160" mass="19040">MINFCSQKEHNIYGFITPEVKKDDRRLGFDVQELDTKKRYKLARVGSYTTQFKLGKYHVFIEEFEKIISHLDSLDFKPVDIIFLDEIGKMELYSEKFQNFIRRIFQTNINIVATIGQKLHHPLKKFVLSNPNIKFFTVTRENQEFIYQNIITALKQANKI</sequence>
<dbReference type="GO" id="GO:0017111">
    <property type="term" value="F:ribonucleoside triphosphate phosphatase activity"/>
    <property type="evidence" value="ECO:0007669"/>
    <property type="project" value="InterPro"/>
</dbReference>
<dbReference type="GO" id="GO:0005524">
    <property type="term" value="F:ATP binding"/>
    <property type="evidence" value="ECO:0007669"/>
    <property type="project" value="UniProtKB-KW"/>
</dbReference>
<evidence type="ECO:0000313" key="4">
    <source>
        <dbReference type="EMBL" id="GAH60732.1"/>
    </source>
</evidence>
<evidence type="ECO:0000256" key="3">
    <source>
        <dbReference type="ARBA" id="ARBA00022840"/>
    </source>
</evidence>
<evidence type="ECO:0000256" key="2">
    <source>
        <dbReference type="ARBA" id="ARBA00022801"/>
    </source>
</evidence>
<evidence type="ECO:0008006" key="5">
    <source>
        <dbReference type="Google" id="ProtNLM"/>
    </source>
</evidence>
<dbReference type="SUPFAM" id="SSF52540">
    <property type="entry name" value="P-loop containing nucleoside triphosphate hydrolases"/>
    <property type="match status" value="1"/>
</dbReference>
<accession>X1GU80</accession>
<dbReference type="InterPro" id="IPR004948">
    <property type="entry name" value="Nuc-triphosphatase_THEP1"/>
</dbReference>
<reference evidence="4" key="1">
    <citation type="journal article" date="2014" name="Front. Microbiol.">
        <title>High frequency of phylogenetically diverse reductive dehalogenase-homologous genes in deep subseafloor sedimentary metagenomes.</title>
        <authorList>
            <person name="Kawai M."/>
            <person name="Futagami T."/>
            <person name="Toyoda A."/>
            <person name="Takaki Y."/>
            <person name="Nishi S."/>
            <person name="Hori S."/>
            <person name="Arai W."/>
            <person name="Tsubouchi T."/>
            <person name="Morono Y."/>
            <person name="Uchiyama I."/>
            <person name="Ito T."/>
            <person name="Fujiyama A."/>
            <person name="Inagaki F."/>
            <person name="Takami H."/>
        </authorList>
    </citation>
    <scope>NUCLEOTIDE SEQUENCE</scope>
    <source>
        <strain evidence="4">Expedition CK06-06</strain>
    </source>
</reference>
<keyword evidence="3" id="KW-0067">ATP-binding</keyword>
<proteinExistence type="predicted"/>
<dbReference type="Pfam" id="PF03266">
    <property type="entry name" value="NTPase_1"/>
    <property type="match status" value="1"/>
</dbReference>
<dbReference type="AlphaFoldDB" id="X1GU80"/>